<dbReference type="EMBL" id="ML208261">
    <property type="protein sequence ID" value="TFK76035.1"/>
    <property type="molecule type" value="Genomic_DNA"/>
</dbReference>
<proteinExistence type="predicted"/>
<sequence length="514" mass="55979">MDRLQLEEGDTSAATPRRLSSTTLDVDAKTPSKADSKDEEYGRATIEPVSKEEDFDWETCPENPRNWTWGRKWTATSIISYYTFVTPLASSMMAPGLLQVAQVYHIRSELVVAMTLSIFQLSFAIGPLVIAPISEMYGRTWVYHISNILFMAFNLGCAFSPTAGALVAFRFLSGMAGSAPVVCGGGSISDMFSEKDRASAMAVYTLGPLLGPVLGPIAGGWVAQSIGPKYVFIIIAGLCMIASLVGIPLLRETYGPLIRMRLDQARTGSTKSHSRFRPPGLGGSQSPSQYLWDNLSRPMILLTRSFLCFILSLYMAFLYGIYYLMFATFANFFKETYGFGAGIGGLCYLGLGVGFFAATLFGARLGNGLYAKLSKANGGVGKPEMRIPALIIGSFFVPVGVFWYGWSAQAKIHWIMPIIGTAIFGFGLMTTFLPIQLYLVDSFKYAASALGAAGVFRCLLGFAFPLFGQQMYNTLGLGGGNSLLAGLGIVLGIPFPIWIYYYGERMRMKSSLTR</sequence>
<protein>
    <submittedName>
        <fullName evidence="1">Multidrug resistance protein 4</fullName>
    </submittedName>
</protein>
<organism evidence="1 2">
    <name type="scientific">Pluteus cervinus</name>
    <dbReference type="NCBI Taxonomy" id="181527"/>
    <lineage>
        <taxon>Eukaryota</taxon>
        <taxon>Fungi</taxon>
        <taxon>Dikarya</taxon>
        <taxon>Basidiomycota</taxon>
        <taxon>Agaricomycotina</taxon>
        <taxon>Agaricomycetes</taxon>
        <taxon>Agaricomycetidae</taxon>
        <taxon>Agaricales</taxon>
        <taxon>Pluteineae</taxon>
        <taxon>Pluteaceae</taxon>
        <taxon>Pluteus</taxon>
    </lineage>
</organism>
<reference evidence="1 2" key="1">
    <citation type="journal article" date="2019" name="Nat. Ecol. Evol.">
        <title>Megaphylogeny resolves global patterns of mushroom evolution.</title>
        <authorList>
            <person name="Varga T."/>
            <person name="Krizsan K."/>
            <person name="Foldi C."/>
            <person name="Dima B."/>
            <person name="Sanchez-Garcia M."/>
            <person name="Sanchez-Ramirez S."/>
            <person name="Szollosi G.J."/>
            <person name="Szarkandi J.G."/>
            <person name="Papp V."/>
            <person name="Albert L."/>
            <person name="Andreopoulos W."/>
            <person name="Angelini C."/>
            <person name="Antonin V."/>
            <person name="Barry K.W."/>
            <person name="Bougher N.L."/>
            <person name="Buchanan P."/>
            <person name="Buyck B."/>
            <person name="Bense V."/>
            <person name="Catcheside P."/>
            <person name="Chovatia M."/>
            <person name="Cooper J."/>
            <person name="Damon W."/>
            <person name="Desjardin D."/>
            <person name="Finy P."/>
            <person name="Geml J."/>
            <person name="Haridas S."/>
            <person name="Hughes K."/>
            <person name="Justo A."/>
            <person name="Karasinski D."/>
            <person name="Kautmanova I."/>
            <person name="Kiss B."/>
            <person name="Kocsube S."/>
            <person name="Kotiranta H."/>
            <person name="LaButti K.M."/>
            <person name="Lechner B.E."/>
            <person name="Liimatainen K."/>
            <person name="Lipzen A."/>
            <person name="Lukacs Z."/>
            <person name="Mihaltcheva S."/>
            <person name="Morgado L.N."/>
            <person name="Niskanen T."/>
            <person name="Noordeloos M.E."/>
            <person name="Ohm R.A."/>
            <person name="Ortiz-Santana B."/>
            <person name="Ovrebo C."/>
            <person name="Racz N."/>
            <person name="Riley R."/>
            <person name="Savchenko A."/>
            <person name="Shiryaev A."/>
            <person name="Soop K."/>
            <person name="Spirin V."/>
            <person name="Szebenyi C."/>
            <person name="Tomsovsky M."/>
            <person name="Tulloss R.E."/>
            <person name="Uehling J."/>
            <person name="Grigoriev I.V."/>
            <person name="Vagvolgyi C."/>
            <person name="Papp T."/>
            <person name="Martin F.M."/>
            <person name="Miettinen O."/>
            <person name="Hibbett D.S."/>
            <person name="Nagy L.G."/>
        </authorList>
    </citation>
    <scope>NUCLEOTIDE SEQUENCE [LARGE SCALE GENOMIC DNA]</scope>
    <source>
        <strain evidence="1 2">NL-1719</strain>
    </source>
</reference>
<gene>
    <name evidence="1" type="ORF">BDN72DRAFT_756338</name>
</gene>
<evidence type="ECO:0000313" key="2">
    <source>
        <dbReference type="Proteomes" id="UP000308600"/>
    </source>
</evidence>
<evidence type="ECO:0000313" key="1">
    <source>
        <dbReference type="EMBL" id="TFK76035.1"/>
    </source>
</evidence>
<dbReference type="Proteomes" id="UP000308600">
    <property type="component" value="Unassembled WGS sequence"/>
</dbReference>
<accession>A0ACD3BDT9</accession>
<keyword evidence="2" id="KW-1185">Reference proteome</keyword>
<name>A0ACD3BDT9_9AGAR</name>